<evidence type="ECO:0000256" key="2">
    <source>
        <dbReference type="ARBA" id="ARBA00022679"/>
    </source>
</evidence>
<dbReference type="InterPro" id="IPR011611">
    <property type="entry name" value="PfkB_dom"/>
</dbReference>
<evidence type="ECO:0000313" key="6">
    <source>
        <dbReference type="Proteomes" id="UP000319837"/>
    </source>
</evidence>
<evidence type="ECO:0000256" key="1">
    <source>
        <dbReference type="ARBA" id="ARBA00010688"/>
    </source>
</evidence>
<evidence type="ECO:0000256" key="3">
    <source>
        <dbReference type="ARBA" id="ARBA00022777"/>
    </source>
</evidence>
<dbReference type="Gene3D" id="3.40.1190.20">
    <property type="match status" value="1"/>
</dbReference>
<dbReference type="Pfam" id="PF00294">
    <property type="entry name" value="PfkB"/>
    <property type="match status" value="1"/>
</dbReference>
<dbReference type="EMBL" id="RIBP01000004">
    <property type="protein sequence ID" value="TRZ35632.1"/>
    <property type="molecule type" value="Genomic_DNA"/>
</dbReference>
<dbReference type="Proteomes" id="UP000319837">
    <property type="component" value="Unassembled WGS sequence"/>
</dbReference>
<evidence type="ECO:0000259" key="4">
    <source>
        <dbReference type="Pfam" id="PF00294"/>
    </source>
</evidence>
<protein>
    <submittedName>
        <fullName evidence="5">Fructoselysine 6-kinase</fullName>
    </submittedName>
</protein>
<reference evidence="6" key="1">
    <citation type="submission" date="2018-10" db="EMBL/GenBank/DDBJ databases">
        <title>FDA dAtabase for Regulatory Grade micrObial Sequences (FDA-ARGOS): Supporting development and validation of Infectious Disease Dx tests.</title>
        <authorList>
            <person name="Minogue T."/>
            <person name="Wolcott M."/>
            <person name="Wasieloski L."/>
            <person name="Aguilar W."/>
            <person name="Moore D."/>
            <person name="Tallon L."/>
            <person name="Sadzewicz L."/>
            <person name="Sengamalay N."/>
            <person name="Ott S."/>
            <person name="Godinez A."/>
            <person name="Nagaraj S."/>
            <person name="Vavikolanu K."/>
            <person name="Vyas G."/>
            <person name="Nadendla S."/>
            <person name="George J."/>
            <person name="Sichtig H."/>
        </authorList>
    </citation>
    <scope>NUCLEOTIDE SEQUENCE [LARGE SCALE GENOMIC DNA]</scope>
    <source>
        <strain evidence="6">FDAARGOS_343</strain>
    </source>
</reference>
<feature type="domain" description="Carbohydrate kinase PfkB" evidence="4">
    <location>
        <begin position="17"/>
        <end position="265"/>
    </location>
</feature>
<sequence>MRVLGIGDNVVDKYTYKRVMYPGGNALNFSVYAQLLGENAAYLGIFGTDGEANHIKAVLQELEIDTSHCKDIEGESGYALVGLENGDRVFLESNEGGIRQYHKLQLEEEDMKYIQSFDLLHTSKYSYMEEVMPKLRAAGVPISFDFSDDFTKEYLAEIGPYVDFSFLSCSHLSEAEAKDTLKRMVSLGNNLAVATMGADGALLYDGNSFYKQKPKLVEAVDTLGAGDSFLTAFLVHLLQNEQDGIEAALAKGAEFAASSCLVEGAFGYGKAY</sequence>
<comment type="similarity">
    <text evidence="1">Belongs to the carbohydrate kinase PfkB family.</text>
</comment>
<dbReference type="GO" id="GO:0016301">
    <property type="term" value="F:kinase activity"/>
    <property type="evidence" value="ECO:0007669"/>
    <property type="project" value="UniProtKB-KW"/>
</dbReference>
<dbReference type="CDD" id="cd01940">
    <property type="entry name" value="Fructoselysine_kinase_like"/>
    <property type="match status" value="1"/>
</dbReference>
<comment type="caution">
    <text evidence="5">The sequence shown here is derived from an EMBL/GenBank/DDBJ whole genome shotgun (WGS) entry which is preliminary data.</text>
</comment>
<accession>A0A553SF61</accession>
<proteinExistence type="inferred from homology"/>
<dbReference type="InterPro" id="IPR029056">
    <property type="entry name" value="Ribokinase-like"/>
</dbReference>
<keyword evidence="2" id="KW-0808">Transferase</keyword>
<gene>
    <name evidence="5" type="ORF">CEQ21_08320</name>
</gene>
<evidence type="ECO:0000313" key="5">
    <source>
        <dbReference type="EMBL" id="TRZ35632.1"/>
    </source>
</evidence>
<dbReference type="SUPFAM" id="SSF53613">
    <property type="entry name" value="Ribokinase-like"/>
    <property type="match status" value="1"/>
</dbReference>
<dbReference type="PANTHER" id="PTHR43085">
    <property type="entry name" value="HEXOKINASE FAMILY MEMBER"/>
    <property type="match status" value="1"/>
</dbReference>
<name>A0A553SF61_NIACI</name>
<organism evidence="5 6">
    <name type="scientific">Niallia circulans</name>
    <name type="common">Bacillus circulans</name>
    <dbReference type="NCBI Taxonomy" id="1397"/>
    <lineage>
        <taxon>Bacteria</taxon>
        <taxon>Bacillati</taxon>
        <taxon>Bacillota</taxon>
        <taxon>Bacilli</taxon>
        <taxon>Bacillales</taxon>
        <taxon>Bacillaceae</taxon>
        <taxon>Niallia</taxon>
    </lineage>
</organism>
<dbReference type="RefSeq" id="WP_185764200.1">
    <property type="nucleotide sequence ID" value="NZ_RIBP01000004.1"/>
</dbReference>
<dbReference type="InterPro" id="IPR050306">
    <property type="entry name" value="PfkB_Carbo_kinase"/>
</dbReference>
<dbReference type="AlphaFoldDB" id="A0A553SF61"/>
<dbReference type="PANTHER" id="PTHR43085:SF41">
    <property type="entry name" value="FRUCTOSELYSINE 6-KINASE"/>
    <property type="match status" value="1"/>
</dbReference>
<keyword evidence="3 5" id="KW-0418">Kinase</keyword>